<keyword evidence="9" id="KW-1185">Reference proteome</keyword>
<keyword evidence="6" id="KW-0411">Iron-sulfur</keyword>
<proteinExistence type="predicted"/>
<dbReference type="SFLD" id="SFLDS00029">
    <property type="entry name" value="Radical_SAM"/>
    <property type="match status" value="1"/>
</dbReference>
<dbReference type="RefSeq" id="WP_126127981.1">
    <property type="nucleotide sequence ID" value="NZ_CP034464.1"/>
</dbReference>
<dbReference type="GO" id="GO:0003824">
    <property type="term" value="F:catalytic activity"/>
    <property type="evidence" value="ECO:0007669"/>
    <property type="project" value="InterPro"/>
</dbReference>
<keyword evidence="2" id="KW-0004">4Fe-4S</keyword>
<dbReference type="InterPro" id="IPR007197">
    <property type="entry name" value="rSAM"/>
</dbReference>
<evidence type="ECO:0000256" key="6">
    <source>
        <dbReference type="ARBA" id="ARBA00023014"/>
    </source>
</evidence>
<dbReference type="InterPro" id="IPR034457">
    <property type="entry name" value="Organic_radical-activating"/>
</dbReference>
<protein>
    <submittedName>
        <fullName evidence="8">Anaerobic ribonucleoside-triphosphate reductase activating protein</fullName>
    </submittedName>
</protein>
<keyword evidence="5" id="KW-0408">Iron</keyword>
<dbReference type="InterPro" id="IPR012840">
    <property type="entry name" value="NrdG2"/>
</dbReference>
<dbReference type="PANTHER" id="PTHR30352">
    <property type="entry name" value="PYRUVATE FORMATE-LYASE-ACTIVATING ENZYME"/>
    <property type="match status" value="1"/>
</dbReference>
<dbReference type="Gene3D" id="3.20.20.70">
    <property type="entry name" value="Aldolase class I"/>
    <property type="match status" value="1"/>
</dbReference>
<dbReference type="Proteomes" id="UP000275663">
    <property type="component" value="Chromosome"/>
</dbReference>
<gene>
    <name evidence="8" type="ORF">EJN92_11670</name>
</gene>
<comment type="cofactor">
    <cofactor evidence="1">
        <name>[4Fe-4S] cluster</name>
        <dbReference type="ChEBI" id="CHEBI:49883"/>
    </cofactor>
</comment>
<evidence type="ECO:0000256" key="5">
    <source>
        <dbReference type="ARBA" id="ARBA00023004"/>
    </source>
</evidence>
<dbReference type="CDD" id="cd01335">
    <property type="entry name" value="Radical_SAM"/>
    <property type="match status" value="1"/>
</dbReference>
<dbReference type="KEGG" id="upv:EJN92_11670"/>
<keyword evidence="3" id="KW-0949">S-adenosyl-L-methionine</keyword>
<dbReference type="GO" id="GO:0051539">
    <property type="term" value="F:4 iron, 4 sulfur cluster binding"/>
    <property type="evidence" value="ECO:0007669"/>
    <property type="project" value="UniProtKB-KW"/>
</dbReference>
<dbReference type="EMBL" id="CP034464">
    <property type="protein sequence ID" value="AZP12602.1"/>
    <property type="molecule type" value="Genomic_DNA"/>
</dbReference>
<evidence type="ECO:0000259" key="7">
    <source>
        <dbReference type="PROSITE" id="PS51918"/>
    </source>
</evidence>
<evidence type="ECO:0000313" key="9">
    <source>
        <dbReference type="Proteomes" id="UP000275663"/>
    </source>
</evidence>
<evidence type="ECO:0000256" key="4">
    <source>
        <dbReference type="ARBA" id="ARBA00022723"/>
    </source>
</evidence>
<name>A0A3S9HKG4_9BURK</name>
<dbReference type="PANTHER" id="PTHR30352:SF13">
    <property type="entry name" value="GLYCYL-RADICAL ENZYME ACTIVATING ENZYME YJJW-RELATED"/>
    <property type="match status" value="1"/>
</dbReference>
<dbReference type="InterPro" id="IPR058240">
    <property type="entry name" value="rSAM_sf"/>
</dbReference>
<evidence type="ECO:0000256" key="1">
    <source>
        <dbReference type="ARBA" id="ARBA00001966"/>
    </source>
</evidence>
<dbReference type="InterPro" id="IPR013785">
    <property type="entry name" value="Aldolase_TIM"/>
</dbReference>
<sequence>MSSTLSAGDLKVGGITAFSTSDYPGKFALVIFVQGCPWRCRYCHNPHLQARSASKISWSEILLLLKHRVGLIDAVVFSGGEASIDAALGLAIAEVRQLGFAIGLHSACIYPRQLQAILPSVDWIGFDIKAPFERYAAITGVADSGRHARACSEMILASGVDYECRSTIHPSLLSEHEIMDMAQNLSQMGVQNYVLQLFRAQGCSDAELKANMRADYPSRSLLQSMQSMFARFSLRQNN</sequence>
<dbReference type="AlphaFoldDB" id="A0A3S9HKG4"/>
<feature type="domain" description="Radical SAM core" evidence="7">
    <location>
        <begin position="22"/>
        <end position="238"/>
    </location>
</feature>
<accession>A0A3S9HKG4</accession>
<dbReference type="NCBIfam" id="TIGR02495">
    <property type="entry name" value="NrdG2"/>
    <property type="match status" value="1"/>
</dbReference>
<reference evidence="8 9" key="1">
    <citation type="journal article" date="2011" name="Int. J. Syst. Evol. Microbiol.">
        <title>Description of Undibacterium oligocarboniphilum sp. nov., isolated from purified water, and Undibacterium pigrum strain CCUG 49012 as the type strain of Undibacterium parvum sp. nov., and emended descriptions of the genus Undibacterium and the species Undibacterium pigrum.</title>
        <authorList>
            <person name="Eder W."/>
            <person name="Wanner G."/>
            <person name="Ludwig W."/>
            <person name="Busse H.J."/>
            <person name="Ziemke-Kageler F."/>
            <person name="Lang E."/>
        </authorList>
    </citation>
    <scope>NUCLEOTIDE SEQUENCE [LARGE SCALE GENOMIC DNA]</scope>
    <source>
        <strain evidence="8 9">DSM 23061</strain>
    </source>
</reference>
<dbReference type="Pfam" id="PF04055">
    <property type="entry name" value="Radical_SAM"/>
    <property type="match status" value="1"/>
</dbReference>
<evidence type="ECO:0000256" key="2">
    <source>
        <dbReference type="ARBA" id="ARBA00022485"/>
    </source>
</evidence>
<dbReference type="OrthoDB" id="9782387at2"/>
<evidence type="ECO:0000313" key="8">
    <source>
        <dbReference type="EMBL" id="AZP12602.1"/>
    </source>
</evidence>
<dbReference type="SUPFAM" id="SSF102114">
    <property type="entry name" value="Radical SAM enzymes"/>
    <property type="match status" value="1"/>
</dbReference>
<dbReference type="GO" id="GO:0046872">
    <property type="term" value="F:metal ion binding"/>
    <property type="evidence" value="ECO:0007669"/>
    <property type="project" value="UniProtKB-KW"/>
</dbReference>
<keyword evidence="4" id="KW-0479">Metal-binding</keyword>
<evidence type="ECO:0000256" key="3">
    <source>
        <dbReference type="ARBA" id="ARBA00022691"/>
    </source>
</evidence>
<dbReference type="PROSITE" id="PS51918">
    <property type="entry name" value="RADICAL_SAM"/>
    <property type="match status" value="1"/>
</dbReference>
<organism evidence="8 9">
    <name type="scientific">Undibacterium parvum</name>
    <dbReference type="NCBI Taxonomy" id="401471"/>
    <lineage>
        <taxon>Bacteria</taxon>
        <taxon>Pseudomonadati</taxon>
        <taxon>Pseudomonadota</taxon>
        <taxon>Betaproteobacteria</taxon>
        <taxon>Burkholderiales</taxon>
        <taxon>Oxalobacteraceae</taxon>
        <taxon>Undibacterium</taxon>
    </lineage>
</organism>
<dbReference type="SFLD" id="SFLDG01094">
    <property type="entry name" value="Uncharacterised_Radical_SAM_Su"/>
    <property type="match status" value="1"/>
</dbReference>